<feature type="chain" id="PRO_5028920134" evidence="1">
    <location>
        <begin position="20"/>
        <end position="47"/>
    </location>
</feature>
<proteinExistence type="predicted"/>
<organism evidence="2 3">
    <name type="scientific">Klebsiella michiganensis</name>
    <dbReference type="NCBI Taxonomy" id="1134687"/>
    <lineage>
        <taxon>Bacteria</taxon>
        <taxon>Pseudomonadati</taxon>
        <taxon>Pseudomonadota</taxon>
        <taxon>Gammaproteobacteria</taxon>
        <taxon>Enterobacterales</taxon>
        <taxon>Enterobacteriaceae</taxon>
        <taxon>Klebsiella/Raoultella group</taxon>
        <taxon>Klebsiella</taxon>
    </lineage>
</organism>
<evidence type="ECO:0000313" key="2">
    <source>
        <dbReference type="EMBL" id="STV74711.1"/>
    </source>
</evidence>
<protein>
    <submittedName>
        <fullName evidence="2">Secreted protein</fullName>
    </submittedName>
</protein>
<evidence type="ECO:0000313" key="3">
    <source>
        <dbReference type="Proteomes" id="UP000254863"/>
    </source>
</evidence>
<dbReference type="Proteomes" id="UP000254863">
    <property type="component" value="Unassembled WGS sequence"/>
</dbReference>
<reference evidence="2 3" key="1">
    <citation type="submission" date="2018-06" db="EMBL/GenBank/DDBJ databases">
        <authorList>
            <consortium name="Pathogen Informatics"/>
            <person name="Doyle S."/>
        </authorList>
    </citation>
    <scope>NUCLEOTIDE SEQUENCE [LARGE SCALE GENOMIC DNA]</scope>
    <source>
        <strain evidence="2 3">NCTC11685</strain>
    </source>
</reference>
<dbReference type="EMBL" id="UGMS01000001">
    <property type="protein sequence ID" value="STV74711.1"/>
    <property type="molecule type" value="Genomic_DNA"/>
</dbReference>
<sequence length="47" mass="5133">MKRTLLAFAALLASTHALADECSNASNQTEMNQCTAERYQADGQKTK</sequence>
<evidence type="ECO:0000256" key="1">
    <source>
        <dbReference type="SAM" id="SignalP"/>
    </source>
</evidence>
<gene>
    <name evidence="2" type="ORF">NCTC11685_01189</name>
</gene>
<keyword evidence="1" id="KW-0732">Signal</keyword>
<name>A0A7H4N1R6_9ENTR</name>
<accession>A0A7H4N1R6</accession>
<comment type="caution">
    <text evidence="2">The sequence shown here is derived from an EMBL/GenBank/DDBJ whole genome shotgun (WGS) entry which is preliminary data.</text>
</comment>
<feature type="signal peptide" evidence="1">
    <location>
        <begin position="1"/>
        <end position="19"/>
    </location>
</feature>
<dbReference type="AlphaFoldDB" id="A0A7H4N1R6"/>